<proteinExistence type="predicted"/>
<reference evidence="4" key="2">
    <citation type="submission" date="2015-01" db="EMBL/GenBank/DDBJ databases">
        <title>Evolutionary Origins and Diversification of the Mycorrhizal Mutualists.</title>
        <authorList>
            <consortium name="DOE Joint Genome Institute"/>
            <consortium name="Mycorrhizal Genomics Consortium"/>
            <person name="Kohler A."/>
            <person name="Kuo A."/>
            <person name="Nagy L.G."/>
            <person name="Floudas D."/>
            <person name="Copeland A."/>
            <person name="Barry K.W."/>
            <person name="Cichocki N."/>
            <person name="Veneault-Fourrey C."/>
            <person name="LaButti K."/>
            <person name="Lindquist E.A."/>
            <person name="Lipzen A."/>
            <person name="Lundell T."/>
            <person name="Morin E."/>
            <person name="Murat C."/>
            <person name="Riley R."/>
            <person name="Ohm R."/>
            <person name="Sun H."/>
            <person name="Tunlid A."/>
            <person name="Henrissat B."/>
            <person name="Grigoriev I.V."/>
            <person name="Hibbett D.S."/>
            <person name="Martin F."/>
        </authorList>
    </citation>
    <scope>NUCLEOTIDE SEQUENCE [LARGE SCALE GENOMIC DNA]</scope>
    <source>
        <strain evidence="4">441</strain>
    </source>
</reference>
<feature type="region of interest" description="Disordered" evidence="2">
    <location>
        <begin position="1"/>
        <end position="35"/>
    </location>
</feature>
<dbReference type="OrthoDB" id="2634546at2759"/>
<feature type="coiled-coil region" evidence="1">
    <location>
        <begin position="164"/>
        <end position="217"/>
    </location>
</feature>
<dbReference type="Proteomes" id="UP000054018">
    <property type="component" value="Unassembled WGS sequence"/>
</dbReference>
<keyword evidence="1" id="KW-0175">Coiled coil</keyword>
<evidence type="ECO:0000256" key="1">
    <source>
        <dbReference type="SAM" id="Coils"/>
    </source>
</evidence>
<dbReference type="EMBL" id="KN834397">
    <property type="protein sequence ID" value="KIK10843.1"/>
    <property type="molecule type" value="Genomic_DNA"/>
</dbReference>
<gene>
    <name evidence="3" type="ORF">PISMIDRAFT_20036</name>
</gene>
<dbReference type="AlphaFoldDB" id="A0A0C9YS79"/>
<evidence type="ECO:0000313" key="3">
    <source>
        <dbReference type="EMBL" id="KIK10843.1"/>
    </source>
</evidence>
<sequence>MVSSDQPQSPAGNDSIVPFQQVDVPSALPNRSEFPHQSMHVPLTTQYNMSTVPETLGADLSISFPSIKAEPASSHRAEPGMPLKGTPSAVGALCVRRSMVNLPFAGTPLRNAWFGPTPGRMHDPTAQVRAVLGKRQKTEPDFLDSVDEDREEFNQQEAYLLLDIARAQATVRRLERQLVHAKLDENIALGNLYKCRAQESERRLENAEAELGCIRNSIRMSGGKLCDDSAHKRRRCVSGSSSDAGILPGV</sequence>
<reference evidence="3 4" key="1">
    <citation type="submission" date="2014-04" db="EMBL/GenBank/DDBJ databases">
        <authorList>
            <consortium name="DOE Joint Genome Institute"/>
            <person name="Kuo A."/>
            <person name="Kohler A."/>
            <person name="Costa M.D."/>
            <person name="Nagy L.G."/>
            <person name="Floudas D."/>
            <person name="Copeland A."/>
            <person name="Barry K.W."/>
            <person name="Cichocki N."/>
            <person name="Veneault-Fourrey C."/>
            <person name="LaButti K."/>
            <person name="Lindquist E.A."/>
            <person name="Lipzen A."/>
            <person name="Lundell T."/>
            <person name="Morin E."/>
            <person name="Murat C."/>
            <person name="Sun H."/>
            <person name="Tunlid A."/>
            <person name="Henrissat B."/>
            <person name="Grigoriev I.V."/>
            <person name="Hibbett D.S."/>
            <person name="Martin F."/>
            <person name="Nordberg H.P."/>
            <person name="Cantor M.N."/>
            <person name="Hua S.X."/>
        </authorList>
    </citation>
    <scope>NUCLEOTIDE SEQUENCE [LARGE SCALE GENOMIC DNA]</scope>
    <source>
        <strain evidence="3 4">441</strain>
    </source>
</reference>
<accession>A0A0C9YS79</accession>
<dbReference type="HOGENOM" id="CLU_1111751_0_0_1"/>
<evidence type="ECO:0000313" key="4">
    <source>
        <dbReference type="Proteomes" id="UP000054018"/>
    </source>
</evidence>
<feature type="compositionally biased region" description="Polar residues" evidence="2">
    <location>
        <begin position="1"/>
        <end position="12"/>
    </location>
</feature>
<evidence type="ECO:0000256" key="2">
    <source>
        <dbReference type="SAM" id="MobiDB-lite"/>
    </source>
</evidence>
<organism evidence="3 4">
    <name type="scientific">Pisolithus microcarpus 441</name>
    <dbReference type="NCBI Taxonomy" id="765257"/>
    <lineage>
        <taxon>Eukaryota</taxon>
        <taxon>Fungi</taxon>
        <taxon>Dikarya</taxon>
        <taxon>Basidiomycota</taxon>
        <taxon>Agaricomycotina</taxon>
        <taxon>Agaricomycetes</taxon>
        <taxon>Agaricomycetidae</taxon>
        <taxon>Boletales</taxon>
        <taxon>Sclerodermatineae</taxon>
        <taxon>Pisolithaceae</taxon>
        <taxon>Pisolithus</taxon>
    </lineage>
</organism>
<name>A0A0C9YS79_9AGAM</name>
<protein>
    <submittedName>
        <fullName evidence="3">Uncharacterized protein</fullName>
    </submittedName>
</protein>
<keyword evidence="4" id="KW-1185">Reference proteome</keyword>